<name>A0ACB6Q7V2_9PLEO</name>
<reference evidence="1" key="1">
    <citation type="journal article" date="2020" name="Stud. Mycol.">
        <title>101 Dothideomycetes genomes: a test case for predicting lifestyles and emergence of pathogens.</title>
        <authorList>
            <person name="Haridas S."/>
            <person name="Albert R."/>
            <person name="Binder M."/>
            <person name="Bloem J."/>
            <person name="Labutti K."/>
            <person name="Salamov A."/>
            <person name="Andreopoulos B."/>
            <person name="Baker S."/>
            <person name="Barry K."/>
            <person name="Bills G."/>
            <person name="Bluhm B."/>
            <person name="Cannon C."/>
            <person name="Castanera R."/>
            <person name="Culley D."/>
            <person name="Daum C."/>
            <person name="Ezra D."/>
            <person name="Gonzalez J."/>
            <person name="Henrissat B."/>
            <person name="Kuo A."/>
            <person name="Liang C."/>
            <person name="Lipzen A."/>
            <person name="Lutzoni F."/>
            <person name="Magnuson J."/>
            <person name="Mondo S."/>
            <person name="Nolan M."/>
            <person name="Ohm R."/>
            <person name="Pangilinan J."/>
            <person name="Park H.-J."/>
            <person name="Ramirez L."/>
            <person name="Alfaro M."/>
            <person name="Sun H."/>
            <person name="Tritt A."/>
            <person name="Yoshinaga Y."/>
            <person name="Zwiers L.-H."/>
            <person name="Turgeon B."/>
            <person name="Goodwin S."/>
            <person name="Spatafora J."/>
            <person name="Crous P."/>
            <person name="Grigoriev I."/>
        </authorList>
    </citation>
    <scope>NUCLEOTIDE SEQUENCE</scope>
    <source>
        <strain evidence="1">ATCC 200398</strain>
    </source>
</reference>
<comment type="caution">
    <text evidence="1">The sequence shown here is derived from an EMBL/GenBank/DDBJ whole genome shotgun (WGS) entry which is preliminary data.</text>
</comment>
<keyword evidence="2" id="KW-1185">Reference proteome</keyword>
<evidence type="ECO:0000313" key="2">
    <source>
        <dbReference type="Proteomes" id="UP000799755"/>
    </source>
</evidence>
<organism evidence="1 2">
    <name type="scientific">Lindgomyces ingoldianus</name>
    <dbReference type="NCBI Taxonomy" id="673940"/>
    <lineage>
        <taxon>Eukaryota</taxon>
        <taxon>Fungi</taxon>
        <taxon>Dikarya</taxon>
        <taxon>Ascomycota</taxon>
        <taxon>Pezizomycotina</taxon>
        <taxon>Dothideomycetes</taxon>
        <taxon>Pleosporomycetidae</taxon>
        <taxon>Pleosporales</taxon>
        <taxon>Lindgomycetaceae</taxon>
        <taxon>Lindgomyces</taxon>
    </lineage>
</organism>
<gene>
    <name evidence="1" type="ORF">BDR25DRAFT_308219</name>
</gene>
<proteinExistence type="predicted"/>
<accession>A0ACB6Q7V2</accession>
<evidence type="ECO:0000313" key="1">
    <source>
        <dbReference type="EMBL" id="KAF2462595.1"/>
    </source>
</evidence>
<dbReference type="Proteomes" id="UP000799755">
    <property type="component" value="Unassembled WGS sequence"/>
</dbReference>
<sequence length="218" mass="24733">MDSPVLLRQLLRLPPQFLHIISVPLRPQSRNLALLNHTHPSPSRYISTESLPRVAQPTFWSSLIPRFPRNHSVHSPPKSKQRNPATPYIVLSMLVGSQAIQTLWLKRDMDHFARRAEAKLGVLREVVERVQRGEDVDVEKVLGTGVEGEERAWQEVIKEIEEEELLFQSKKRRRAARQAEAKEEAGGAGSASLEAQKLEAKIPDGKVHVEAYRGAKFY</sequence>
<protein>
    <submittedName>
        <fullName evidence="1">Uncharacterized protein</fullName>
    </submittedName>
</protein>
<dbReference type="EMBL" id="MU003574">
    <property type="protein sequence ID" value="KAF2462595.1"/>
    <property type="molecule type" value="Genomic_DNA"/>
</dbReference>